<dbReference type="GO" id="GO:0015562">
    <property type="term" value="F:efflux transmembrane transporter activity"/>
    <property type="evidence" value="ECO:0007669"/>
    <property type="project" value="TreeGrafter"/>
</dbReference>
<dbReference type="STRING" id="595536.GCA_000178815_00267"/>
<feature type="domain" description="Multidrug resistance protein MdtA-like alpha-helical hairpin" evidence="2">
    <location>
        <begin position="130"/>
        <end position="190"/>
    </location>
</feature>
<evidence type="ECO:0000256" key="1">
    <source>
        <dbReference type="ARBA" id="ARBA00009477"/>
    </source>
</evidence>
<dbReference type="RefSeq" id="WP_003612398.1">
    <property type="nucleotide sequence ID" value="NZ_ADVE02000002.1"/>
</dbReference>
<evidence type="ECO:0000313" key="6">
    <source>
        <dbReference type="Proteomes" id="UP000230709"/>
    </source>
</evidence>
<dbReference type="PANTHER" id="PTHR30469">
    <property type="entry name" value="MULTIDRUG RESISTANCE PROTEIN MDTA"/>
    <property type="match status" value="1"/>
</dbReference>
<evidence type="ECO:0000259" key="2">
    <source>
        <dbReference type="Pfam" id="PF25876"/>
    </source>
</evidence>
<dbReference type="Pfam" id="PF25954">
    <property type="entry name" value="Beta-barrel_RND_2"/>
    <property type="match status" value="1"/>
</dbReference>
<dbReference type="AlphaFoldDB" id="A0A2D2D6P4"/>
<protein>
    <submittedName>
        <fullName evidence="5">Efflux RND transporter periplasmic adaptor subunit</fullName>
    </submittedName>
</protein>
<dbReference type="InterPro" id="IPR006143">
    <property type="entry name" value="RND_pump_MFP"/>
</dbReference>
<dbReference type="Gene3D" id="1.10.287.470">
    <property type="entry name" value="Helix hairpin bin"/>
    <property type="match status" value="1"/>
</dbReference>
<evidence type="ECO:0000259" key="3">
    <source>
        <dbReference type="Pfam" id="PF25917"/>
    </source>
</evidence>
<organism evidence="5 6">
    <name type="scientific">Methylosinus trichosporium (strain ATCC 35070 / NCIMB 11131 / UNIQEM 75 / OB3b)</name>
    <dbReference type="NCBI Taxonomy" id="595536"/>
    <lineage>
        <taxon>Bacteria</taxon>
        <taxon>Pseudomonadati</taxon>
        <taxon>Pseudomonadota</taxon>
        <taxon>Alphaproteobacteria</taxon>
        <taxon>Hyphomicrobiales</taxon>
        <taxon>Methylocystaceae</taxon>
        <taxon>Methylosinus</taxon>
    </lineage>
</organism>
<dbReference type="InterPro" id="IPR058792">
    <property type="entry name" value="Beta-barrel_RND_2"/>
</dbReference>
<dbReference type="InterPro" id="IPR058624">
    <property type="entry name" value="MdtA-like_HH"/>
</dbReference>
<dbReference type="SUPFAM" id="SSF111369">
    <property type="entry name" value="HlyD-like secretion proteins"/>
    <property type="match status" value="1"/>
</dbReference>
<evidence type="ECO:0000259" key="4">
    <source>
        <dbReference type="Pfam" id="PF25954"/>
    </source>
</evidence>
<dbReference type="Proteomes" id="UP000230709">
    <property type="component" value="Plasmid pOB3b1"/>
</dbReference>
<dbReference type="InterPro" id="IPR058625">
    <property type="entry name" value="MdtA-like_BSH"/>
</dbReference>
<dbReference type="Gene3D" id="2.40.420.20">
    <property type="match status" value="1"/>
</dbReference>
<feature type="domain" description="Multidrug resistance protein MdtA-like barrel-sandwich hybrid" evidence="3">
    <location>
        <begin position="92"/>
        <end position="224"/>
    </location>
</feature>
<dbReference type="Gene3D" id="2.40.50.100">
    <property type="match status" value="1"/>
</dbReference>
<name>A0A2D2D6P4_METT3</name>
<dbReference type="EMBL" id="CP023738">
    <property type="protein sequence ID" value="ATQ70691.1"/>
    <property type="molecule type" value="Genomic_DNA"/>
</dbReference>
<keyword evidence="5" id="KW-0614">Plasmid</keyword>
<dbReference type="PANTHER" id="PTHR30469:SF37">
    <property type="entry name" value="RAGD PROTEIN"/>
    <property type="match status" value="1"/>
</dbReference>
<gene>
    <name evidence="5" type="ORF">CQW49_22200</name>
</gene>
<evidence type="ECO:0000313" key="5">
    <source>
        <dbReference type="EMBL" id="ATQ70691.1"/>
    </source>
</evidence>
<dbReference type="NCBIfam" id="TIGR01730">
    <property type="entry name" value="RND_mfp"/>
    <property type="match status" value="1"/>
</dbReference>
<comment type="similarity">
    <text evidence="1">Belongs to the membrane fusion protein (MFP) (TC 8.A.1) family.</text>
</comment>
<dbReference type="KEGG" id="mtw:CQW49_22200"/>
<sequence>MSHHEPPRLQPPDPLAQAELLRRLRPRALVAMGVILALAVFGVSSRHARDAELARVTQEAAIPTVELCKPTLSTAIQELVLPANVEAFVDAPIYARVNGYLKSWAYDIGAQVKAGDVLGVIDAPDLNQQVEQAKGLLARSKAEQNLARATAKRWTTLRNEAAVSPQSADEKTGNLEAAAASQNAAQANLDRLVALEAYLNLTSPFDGVVTARNVDVGALVDAGAGRRELFRVADIHKMRVYVRAPQAYAAKITPGLTARLTLPQYPTREFSAKIMTTASAIAAGSRTLLVQFEADNPDRALLPGAFGQIRISLPPEGAPLLLPASALVFVNASPQVATVDELGVVRMKTVKIARDLGPSLEISAGLSETDRVIRTPWQSVHDGIAVRIKDGERKEAQAR</sequence>
<dbReference type="GO" id="GO:1990281">
    <property type="term" value="C:efflux pump complex"/>
    <property type="evidence" value="ECO:0007669"/>
    <property type="project" value="TreeGrafter"/>
</dbReference>
<dbReference type="Gene3D" id="2.40.30.170">
    <property type="match status" value="1"/>
</dbReference>
<dbReference type="Pfam" id="PF25876">
    <property type="entry name" value="HH_MFP_RND"/>
    <property type="match status" value="1"/>
</dbReference>
<reference evidence="6" key="1">
    <citation type="submission" date="2017-10" db="EMBL/GenBank/DDBJ databases">
        <title>Completed PacBio SMRT sequence of Methylosinus trichosporium OB3b reveals presence of a third large plasmid.</title>
        <authorList>
            <person name="Charles T.C."/>
            <person name="Lynch M.D.J."/>
            <person name="Heil J.R."/>
            <person name="Cheng J."/>
        </authorList>
    </citation>
    <scope>NUCLEOTIDE SEQUENCE [LARGE SCALE GENOMIC DNA]</scope>
    <source>
        <strain evidence="6">OB3b</strain>
        <plasmid evidence="6">pob3b1</plasmid>
    </source>
</reference>
<accession>A0A2D2D6P4</accession>
<geneLocation type="plasmid" evidence="6">
    <name>pob3b1</name>
</geneLocation>
<proteinExistence type="inferred from homology"/>
<feature type="domain" description="CusB-like beta-barrel" evidence="4">
    <location>
        <begin position="242"/>
        <end position="312"/>
    </location>
</feature>
<dbReference type="FunFam" id="2.40.30.170:FF:000010">
    <property type="entry name" value="Efflux RND transporter periplasmic adaptor subunit"/>
    <property type="match status" value="1"/>
</dbReference>
<dbReference type="Pfam" id="PF25917">
    <property type="entry name" value="BSH_RND"/>
    <property type="match status" value="1"/>
</dbReference>
<keyword evidence="6" id="KW-1185">Reference proteome</keyword>